<dbReference type="PROSITE" id="PS50886">
    <property type="entry name" value="TRBD"/>
    <property type="match status" value="1"/>
</dbReference>
<dbReference type="Gene3D" id="3.30.930.10">
    <property type="entry name" value="Bira Bifunctional Protein, Domain 2"/>
    <property type="match status" value="1"/>
</dbReference>
<dbReference type="Gene3D" id="3.50.40.10">
    <property type="entry name" value="Phenylalanyl-trna Synthetase, Chain B, domain 3"/>
    <property type="match status" value="1"/>
</dbReference>
<organism evidence="20 21">
    <name type="scientific">Paenibacillus pectinilyticus</name>
    <dbReference type="NCBI Taxonomy" id="512399"/>
    <lineage>
        <taxon>Bacteria</taxon>
        <taxon>Bacillati</taxon>
        <taxon>Bacillota</taxon>
        <taxon>Bacilli</taxon>
        <taxon>Bacillales</taxon>
        <taxon>Paenibacillaceae</taxon>
        <taxon>Paenibacillus</taxon>
    </lineage>
</organism>
<dbReference type="InterPro" id="IPR009061">
    <property type="entry name" value="DNA-bd_dom_put_sf"/>
</dbReference>
<evidence type="ECO:0000256" key="16">
    <source>
        <dbReference type="PROSITE-ProRule" id="PRU00209"/>
    </source>
</evidence>
<dbReference type="SMART" id="SM00896">
    <property type="entry name" value="FDX-ACB"/>
    <property type="match status" value="1"/>
</dbReference>
<comment type="catalytic activity">
    <reaction evidence="14 15">
        <text>tRNA(Phe) + L-phenylalanine + ATP = L-phenylalanyl-tRNA(Phe) + AMP + diphosphate + H(+)</text>
        <dbReference type="Rhea" id="RHEA:19413"/>
        <dbReference type="Rhea" id="RHEA-COMP:9668"/>
        <dbReference type="Rhea" id="RHEA-COMP:9699"/>
        <dbReference type="ChEBI" id="CHEBI:15378"/>
        <dbReference type="ChEBI" id="CHEBI:30616"/>
        <dbReference type="ChEBI" id="CHEBI:33019"/>
        <dbReference type="ChEBI" id="CHEBI:58095"/>
        <dbReference type="ChEBI" id="CHEBI:78442"/>
        <dbReference type="ChEBI" id="CHEBI:78531"/>
        <dbReference type="ChEBI" id="CHEBI:456215"/>
        <dbReference type="EC" id="6.1.1.20"/>
    </reaction>
</comment>
<proteinExistence type="inferred from homology"/>
<dbReference type="InterPro" id="IPR005147">
    <property type="entry name" value="tRNA_synthase_B5-dom"/>
</dbReference>
<dbReference type="GO" id="GO:0006432">
    <property type="term" value="P:phenylalanyl-tRNA aminoacylation"/>
    <property type="evidence" value="ECO:0007669"/>
    <property type="project" value="UniProtKB-UniRule"/>
</dbReference>
<dbReference type="InterPro" id="IPR045864">
    <property type="entry name" value="aa-tRNA-synth_II/BPL/LPL"/>
</dbReference>
<evidence type="ECO:0000256" key="1">
    <source>
        <dbReference type="ARBA" id="ARBA00004496"/>
    </source>
</evidence>
<comment type="similarity">
    <text evidence="2 15">Belongs to the phenylalanyl-tRNA synthetase beta subunit family. Type 1 subfamily.</text>
</comment>
<feature type="domain" description="TRNA-binding" evidence="17">
    <location>
        <begin position="40"/>
        <end position="155"/>
    </location>
</feature>
<dbReference type="RefSeq" id="WP_065858981.1">
    <property type="nucleotide sequence ID" value="NZ_LYPC01000030.1"/>
</dbReference>
<comment type="caution">
    <text evidence="20">The sequence shown here is derived from an EMBL/GenBank/DDBJ whole genome shotgun (WGS) entry which is preliminary data.</text>
</comment>
<evidence type="ECO:0000313" key="20">
    <source>
        <dbReference type="EMBL" id="OCT10600.1"/>
    </source>
</evidence>
<keyword evidence="10 15" id="KW-0460">Magnesium</keyword>
<feature type="binding site" evidence="15">
    <location>
        <position position="474"/>
    </location>
    <ligand>
        <name>Mg(2+)</name>
        <dbReference type="ChEBI" id="CHEBI:18420"/>
        <note>shared with alpha subunit</note>
    </ligand>
</feature>
<feature type="binding site" evidence="15">
    <location>
        <position position="478"/>
    </location>
    <ligand>
        <name>Mg(2+)</name>
        <dbReference type="ChEBI" id="CHEBI:18420"/>
        <note>shared with alpha subunit</note>
    </ligand>
</feature>
<dbReference type="CDD" id="cd02796">
    <property type="entry name" value="tRNA_bind_bactPheRS"/>
    <property type="match status" value="1"/>
</dbReference>
<dbReference type="SUPFAM" id="SSF50249">
    <property type="entry name" value="Nucleic acid-binding proteins"/>
    <property type="match status" value="1"/>
</dbReference>
<dbReference type="Pfam" id="PF03147">
    <property type="entry name" value="FDX-ACB"/>
    <property type="match status" value="1"/>
</dbReference>
<keyword evidence="8 15" id="KW-0547">Nucleotide-binding</keyword>
<dbReference type="CDD" id="cd00769">
    <property type="entry name" value="PheRS_beta_core"/>
    <property type="match status" value="1"/>
</dbReference>
<evidence type="ECO:0000259" key="18">
    <source>
        <dbReference type="PROSITE" id="PS51447"/>
    </source>
</evidence>
<dbReference type="HAMAP" id="MF_00283">
    <property type="entry name" value="Phe_tRNA_synth_beta1"/>
    <property type="match status" value="1"/>
</dbReference>
<evidence type="ECO:0000256" key="4">
    <source>
        <dbReference type="ARBA" id="ARBA00022490"/>
    </source>
</evidence>
<feature type="binding site" evidence="15">
    <location>
        <position position="468"/>
    </location>
    <ligand>
        <name>Mg(2+)</name>
        <dbReference type="ChEBI" id="CHEBI:18420"/>
        <note>shared with alpha subunit</note>
    </ligand>
</feature>
<dbReference type="EC" id="6.1.1.20" evidence="15"/>
<dbReference type="NCBIfam" id="NF045760">
    <property type="entry name" value="YtpR"/>
    <property type="match status" value="1"/>
</dbReference>
<evidence type="ECO:0000256" key="9">
    <source>
        <dbReference type="ARBA" id="ARBA00022840"/>
    </source>
</evidence>
<evidence type="ECO:0000256" key="2">
    <source>
        <dbReference type="ARBA" id="ARBA00008653"/>
    </source>
</evidence>
<evidence type="ECO:0000256" key="13">
    <source>
        <dbReference type="ARBA" id="ARBA00023146"/>
    </source>
</evidence>
<dbReference type="SUPFAM" id="SSF46955">
    <property type="entry name" value="Putative DNA-binding domain"/>
    <property type="match status" value="1"/>
</dbReference>
<dbReference type="PANTHER" id="PTHR10947">
    <property type="entry name" value="PHENYLALANYL-TRNA SYNTHETASE BETA CHAIN AND LEUCINE-RICH REPEAT-CONTAINING PROTEIN 47"/>
    <property type="match status" value="1"/>
</dbReference>
<dbReference type="InterPro" id="IPR012340">
    <property type="entry name" value="NA-bd_OB-fold"/>
</dbReference>
<keyword evidence="13 15" id="KW-0030">Aminoacyl-tRNA synthetase</keyword>
<dbReference type="Gene3D" id="3.30.70.380">
    <property type="entry name" value="Ferrodoxin-fold anticodon-binding domain"/>
    <property type="match status" value="1"/>
</dbReference>
<keyword evidence="5 16" id="KW-0820">tRNA-binding</keyword>
<dbReference type="Gene3D" id="3.30.56.10">
    <property type="match status" value="2"/>
</dbReference>
<dbReference type="InterPro" id="IPR033714">
    <property type="entry name" value="tRNA_bind_bactPheRS"/>
</dbReference>
<sequence>MKVSYQWLSEYVDVTGFTAEELAEKLTRSGIEVDIVEDRNKGVSNVVVGFVKSREKHPDADKLSVCVIDAGQGEDLQIVCGAKNIDAGQKVPVAMIGAVLPGGLEIKRAKLRGVESQGMICSAKELGLNDKLLPKEIQEGILVLPEDTEIGSSILDVLAISDKVMELDLTPNRSDCLSMLGAAYEIAAILGREVKLPDAEAELQAAGAAGVKAADRISVKITATEQCTHYAARLIEGVRVGTSPLWIQNRLMAAGIRPINNIVDITNFVMLEYGQPLHAFDVEQLNNGHIDVRLAEAGEKLVTLDDVERTLEPHMLLVTDGTKPVAIAGVMGGANSEVTDGTSRILLESAKFAGSSVRRTSRQLGLRSEASLRFEKEVNPEAVLPALNRAAALIAQYAGGKVADGIVEAVTGTHKSVSIELAADRVNNYLGTALTLAEMGQILSRLHFTFEQAGEGKLLVHVPSRRGDITRDVDLIEEVARLFGYDNIPTTLMTGVTTPGSLSQEQAIRRITRNILTQSGLNEVITYSFTNPRTHGGSSVETNPQSQVDAIPGLYPAAKPISLAMPMSEDRSQLRTSIVPHLLDVVSYNRNRTMDDVAIFEIGKAFITNENALSTLPEEKLLLSIVLTGKRRQAHWAQKSEAVDFYDIKGIFDRLVQYLGIKGLTYTSAALEGFHPGRTAEIHLTSAEGSKVIGRIGQLHPTAQQQRDLDDTYVLEVELSPILEAAGDEIVYKLLPRYPSIGRDIAVVVNSSVPVGLMEQAITDVAGELLESIQVFDIYTGERLGANRKSVAIALVYRHTDRTLLDEEVTELHAKVVSTLEQQFEAELRK</sequence>
<keyword evidence="6 15" id="KW-0436">Ligase</keyword>
<dbReference type="Pfam" id="PF17759">
    <property type="entry name" value="tRNA_synthFbeta"/>
    <property type="match status" value="1"/>
</dbReference>
<evidence type="ECO:0000256" key="8">
    <source>
        <dbReference type="ARBA" id="ARBA00022741"/>
    </source>
</evidence>
<dbReference type="InterPro" id="IPR045060">
    <property type="entry name" value="Phe-tRNA-ligase_IIc_bsu"/>
</dbReference>
<dbReference type="Gene3D" id="2.40.50.140">
    <property type="entry name" value="Nucleic acid-binding proteins"/>
    <property type="match status" value="1"/>
</dbReference>
<dbReference type="PROSITE" id="PS51483">
    <property type="entry name" value="B5"/>
    <property type="match status" value="1"/>
</dbReference>
<dbReference type="SUPFAM" id="SSF54991">
    <property type="entry name" value="Anticodon-binding domain of PheRS"/>
    <property type="match status" value="1"/>
</dbReference>
<dbReference type="InterPro" id="IPR004532">
    <property type="entry name" value="Phe-tRNA-ligase_IIc_bsu_bact"/>
</dbReference>
<dbReference type="PANTHER" id="PTHR10947:SF0">
    <property type="entry name" value="PHENYLALANINE--TRNA LIGASE BETA SUBUNIT"/>
    <property type="match status" value="1"/>
</dbReference>
<dbReference type="OrthoDB" id="9805455at2"/>
<evidence type="ECO:0000256" key="5">
    <source>
        <dbReference type="ARBA" id="ARBA00022555"/>
    </source>
</evidence>
<dbReference type="GO" id="GO:0016740">
    <property type="term" value="F:transferase activity"/>
    <property type="evidence" value="ECO:0007669"/>
    <property type="project" value="UniProtKB-ARBA"/>
</dbReference>
<dbReference type="STRING" id="512399.A8709_22410"/>
<dbReference type="SMART" id="SM00873">
    <property type="entry name" value="B3_4"/>
    <property type="match status" value="1"/>
</dbReference>
<dbReference type="EMBL" id="LYPC01000030">
    <property type="protein sequence ID" value="OCT10600.1"/>
    <property type="molecule type" value="Genomic_DNA"/>
</dbReference>
<comment type="subcellular location">
    <subcellularLocation>
        <location evidence="1 15">Cytoplasm</location>
    </subcellularLocation>
</comment>
<evidence type="ECO:0000256" key="15">
    <source>
        <dbReference type="HAMAP-Rule" id="MF_00283"/>
    </source>
</evidence>
<dbReference type="FunFam" id="3.50.40.10:FF:000001">
    <property type="entry name" value="Phenylalanine--tRNA ligase beta subunit"/>
    <property type="match status" value="1"/>
</dbReference>
<feature type="domain" description="B5" evidence="19">
    <location>
        <begin position="414"/>
        <end position="490"/>
    </location>
</feature>
<evidence type="ECO:0000256" key="7">
    <source>
        <dbReference type="ARBA" id="ARBA00022723"/>
    </source>
</evidence>
<dbReference type="GO" id="GO:0000049">
    <property type="term" value="F:tRNA binding"/>
    <property type="evidence" value="ECO:0007669"/>
    <property type="project" value="UniProtKB-UniRule"/>
</dbReference>
<dbReference type="FunFam" id="3.30.930.10:FF:000022">
    <property type="entry name" value="Phenylalanine--tRNA ligase beta subunit"/>
    <property type="match status" value="1"/>
</dbReference>
<evidence type="ECO:0000313" key="21">
    <source>
        <dbReference type="Proteomes" id="UP000093309"/>
    </source>
</evidence>
<evidence type="ECO:0000259" key="19">
    <source>
        <dbReference type="PROSITE" id="PS51483"/>
    </source>
</evidence>
<dbReference type="Proteomes" id="UP000093309">
    <property type="component" value="Unassembled WGS sequence"/>
</dbReference>
<evidence type="ECO:0000256" key="3">
    <source>
        <dbReference type="ARBA" id="ARBA00011209"/>
    </source>
</evidence>
<gene>
    <name evidence="15" type="primary">pheT</name>
    <name evidence="20" type="ORF">A8709_22410</name>
</gene>
<dbReference type="Pfam" id="PF03483">
    <property type="entry name" value="B3_4"/>
    <property type="match status" value="1"/>
</dbReference>
<feature type="domain" description="FDX-ACB" evidence="18">
    <location>
        <begin position="736"/>
        <end position="829"/>
    </location>
</feature>
<dbReference type="SUPFAM" id="SSF55681">
    <property type="entry name" value="Class II aaRS and biotin synthetases"/>
    <property type="match status" value="1"/>
</dbReference>
<keyword evidence="11 16" id="KW-0694">RNA-binding</keyword>
<dbReference type="InterPro" id="IPR036690">
    <property type="entry name" value="Fdx_antiC-bd_sf"/>
</dbReference>
<dbReference type="AlphaFoldDB" id="A0A1C0ZRB2"/>
<comment type="cofactor">
    <cofactor evidence="15">
        <name>Mg(2+)</name>
        <dbReference type="ChEBI" id="CHEBI:18420"/>
    </cofactor>
    <text evidence="15">Binds 2 magnesium ions per tetramer.</text>
</comment>
<dbReference type="InterPro" id="IPR020825">
    <property type="entry name" value="Phe-tRNA_synthase-like_B3/B4"/>
</dbReference>
<keyword evidence="7 15" id="KW-0479">Metal-binding</keyword>
<dbReference type="InterPro" id="IPR005121">
    <property type="entry name" value="Fdx_antiC-bd"/>
</dbReference>
<keyword evidence="12 15" id="KW-0648">Protein biosynthesis</keyword>
<dbReference type="PROSITE" id="PS51447">
    <property type="entry name" value="FDX_ACB"/>
    <property type="match status" value="1"/>
</dbReference>
<dbReference type="GO" id="GO:0005524">
    <property type="term" value="F:ATP binding"/>
    <property type="evidence" value="ECO:0007669"/>
    <property type="project" value="UniProtKB-UniRule"/>
</dbReference>
<dbReference type="InterPro" id="IPR005146">
    <property type="entry name" value="B3/B4_tRNA-bd"/>
</dbReference>
<accession>A0A1C0ZRB2</accession>
<keyword evidence="9 15" id="KW-0067">ATP-binding</keyword>
<evidence type="ECO:0000256" key="14">
    <source>
        <dbReference type="ARBA" id="ARBA00049255"/>
    </source>
</evidence>
<dbReference type="NCBIfam" id="TIGR00472">
    <property type="entry name" value="pheT_bact"/>
    <property type="match status" value="1"/>
</dbReference>
<dbReference type="GO" id="GO:0004826">
    <property type="term" value="F:phenylalanine-tRNA ligase activity"/>
    <property type="evidence" value="ECO:0007669"/>
    <property type="project" value="UniProtKB-UniRule"/>
</dbReference>
<dbReference type="InterPro" id="IPR002547">
    <property type="entry name" value="tRNA-bd_dom"/>
</dbReference>
<dbReference type="GO" id="GO:0140096">
    <property type="term" value="F:catalytic activity, acting on a protein"/>
    <property type="evidence" value="ECO:0007669"/>
    <property type="project" value="UniProtKB-ARBA"/>
</dbReference>
<evidence type="ECO:0000256" key="12">
    <source>
        <dbReference type="ARBA" id="ARBA00022917"/>
    </source>
</evidence>
<dbReference type="FunFam" id="3.30.70.380:FF:000001">
    <property type="entry name" value="Phenylalanine--tRNA ligase beta subunit"/>
    <property type="match status" value="1"/>
</dbReference>
<dbReference type="FunFam" id="2.40.50.140:FF:000045">
    <property type="entry name" value="Phenylalanine--tRNA ligase beta subunit"/>
    <property type="match status" value="1"/>
</dbReference>
<dbReference type="Pfam" id="PF01588">
    <property type="entry name" value="tRNA_bind"/>
    <property type="match status" value="1"/>
</dbReference>
<keyword evidence="4 15" id="KW-0963">Cytoplasm</keyword>
<feature type="binding site" evidence="15">
    <location>
        <position position="477"/>
    </location>
    <ligand>
        <name>Mg(2+)</name>
        <dbReference type="ChEBI" id="CHEBI:18420"/>
        <note>shared with alpha subunit</note>
    </ligand>
</feature>
<evidence type="ECO:0000256" key="10">
    <source>
        <dbReference type="ARBA" id="ARBA00022842"/>
    </source>
</evidence>
<name>A0A1C0ZRB2_9BACL</name>
<comment type="subunit">
    <text evidence="3 15">Tetramer of two alpha and two beta subunits.</text>
</comment>
<evidence type="ECO:0000256" key="6">
    <source>
        <dbReference type="ARBA" id="ARBA00022598"/>
    </source>
</evidence>
<dbReference type="GO" id="GO:0009328">
    <property type="term" value="C:phenylalanine-tRNA ligase complex"/>
    <property type="evidence" value="ECO:0007669"/>
    <property type="project" value="TreeGrafter"/>
</dbReference>
<protein>
    <recommendedName>
        <fullName evidence="15">Phenylalanine--tRNA ligase beta subunit</fullName>
        <ecNumber evidence="15">6.1.1.20</ecNumber>
    </recommendedName>
    <alternativeName>
        <fullName evidence="15">Phenylalanyl-tRNA synthetase beta subunit</fullName>
        <shortName evidence="15">PheRS</shortName>
    </alternativeName>
</protein>
<evidence type="ECO:0000259" key="17">
    <source>
        <dbReference type="PROSITE" id="PS50886"/>
    </source>
</evidence>
<dbReference type="SUPFAM" id="SSF56037">
    <property type="entry name" value="PheT/TilS domain"/>
    <property type="match status" value="1"/>
</dbReference>
<dbReference type="SMART" id="SM00874">
    <property type="entry name" value="B5"/>
    <property type="match status" value="1"/>
</dbReference>
<dbReference type="InterPro" id="IPR041616">
    <property type="entry name" value="PheRS_beta_core"/>
</dbReference>
<dbReference type="Pfam" id="PF03484">
    <property type="entry name" value="B5"/>
    <property type="match status" value="1"/>
</dbReference>
<reference evidence="21" key="1">
    <citation type="submission" date="2016-05" db="EMBL/GenBank/DDBJ databases">
        <title>Paenibacillus oryzae. sp. nov., isolated from the rice root.</title>
        <authorList>
            <person name="Zhang J."/>
            <person name="Zhang X."/>
        </authorList>
    </citation>
    <scope>NUCLEOTIDE SEQUENCE [LARGE SCALE GENOMIC DNA]</scope>
    <source>
        <strain evidence="21">KCTC13222</strain>
    </source>
</reference>
<keyword evidence="21" id="KW-1185">Reference proteome</keyword>
<dbReference type="GO" id="GO:0000287">
    <property type="term" value="F:magnesium ion binding"/>
    <property type="evidence" value="ECO:0007669"/>
    <property type="project" value="UniProtKB-UniRule"/>
</dbReference>
<evidence type="ECO:0000256" key="11">
    <source>
        <dbReference type="ARBA" id="ARBA00022884"/>
    </source>
</evidence>